<name>A0A0T7P7T9_YEREN</name>
<proteinExistence type="predicted"/>
<dbReference type="RefSeq" id="WP_057636521.1">
    <property type="nucleotide sequence ID" value="NZ_CGBR01000023.1"/>
</dbReference>
<evidence type="ECO:0000313" key="1">
    <source>
        <dbReference type="EMBL" id="CFQ68061.1"/>
    </source>
</evidence>
<accession>A0A0T7P7T9</accession>
<dbReference type="AlphaFoldDB" id="A0A0T7P7T9"/>
<sequence length="234" mass="26775">MLDDIIRAYLYQQYNDDENIQAFVDAYNTLAKDIYGWMKYANLPVFVGGYNAGDQLRWIALGIYGVKPPVLSSDKRRISGPFNAMLFNQLPFNGRVVKNESEQVVASDDVFKRVMTWNYYKGDGFNFTIPWLKRRIMRFLTGVDGVDVLNDQRWSISVLFSSSGASISIVKGYRKLTSPSLYNSFTFNTRSFNQKTSVLIKSNEYEFASLFKQAFDSGLLHMPFYQPVSVTIVG</sequence>
<dbReference type="EMBL" id="CGBR01000023">
    <property type="protein sequence ID" value="CFQ68061.1"/>
    <property type="molecule type" value="Genomic_DNA"/>
</dbReference>
<protein>
    <submittedName>
        <fullName evidence="1">Uncharacterized protein</fullName>
    </submittedName>
</protein>
<evidence type="ECO:0000313" key="2">
    <source>
        <dbReference type="Proteomes" id="UP000048841"/>
    </source>
</evidence>
<gene>
    <name evidence="1" type="ORF">ERS137941_02939</name>
</gene>
<dbReference type="Proteomes" id="UP000048841">
    <property type="component" value="Unassembled WGS sequence"/>
</dbReference>
<reference evidence="1 2" key="1">
    <citation type="submission" date="2015-03" db="EMBL/GenBank/DDBJ databases">
        <authorList>
            <person name="Murphy D."/>
        </authorList>
    </citation>
    <scope>NUCLEOTIDE SEQUENCE [LARGE SCALE GENOMIC DNA]</scope>
    <source>
        <strain evidence="1 2">IP26249</strain>
    </source>
</reference>
<organism evidence="1 2">
    <name type="scientific">Yersinia enterocolitica</name>
    <dbReference type="NCBI Taxonomy" id="630"/>
    <lineage>
        <taxon>Bacteria</taxon>
        <taxon>Pseudomonadati</taxon>
        <taxon>Pseudomonadota</taxon>
        <taxon>Gammaproteobacteria</taxon>
        <taxon>Enterobacterales</taxon>
        <taxon>Yersiniaceae</taxon>
        <taxon>Yersinia</taxon>
    </lineage>
</organism>